<keyword evidence="3" id="KW-1185">Reference proteome</keyword>
<protein>
    <recommendedName>
        <fullName evidence="4">Transmembrane protein</fullName>
    </recommendedName>
</protein>
<feature type="transmembrane region" description="Helical" evidence="1">
    <location>
        <begin position="585"/>
        <end position="613"/>
    </location>
</feature>
<dbReference type="InParanoid" id="A0A078A6X2"/>
<feature type="transmembrane region" description="Helical" evidence="1">
    <location>
        <begin position="428"/>
        <end position="456"/>
    </location>
</feature>
<organism evidence="2 3">
    <name type="scientific">Stylonychia lemnae</name>
    <name type="common">Ciliate</name>
    <dbReference type="NCBI Taxonomy" id="5949"/>
    <lineage>
        <taxon>Eukaryota</taxon>
        <taxon>Sar</taxon>
        <taxon>Alveolata</taxon>
        <taxon>Ciliophora</taxon>
        <taxon>Intramacronucleata</taxon>
        <taxon>Spirotrichea</taxon>
        <taxon>Stichotrichia</taxon>
        <taxon>Sporadotrichida</taxon>
        <taxon>Oxytrichidae</taxon>
        <taxon>Stylonychinae</taxon>
        <taxon>Stylonychia</taxon>
    </lineage>
</organism>
<dbReference type="OMA" id="GIFMTDQ"/>
<evidence type="ECO:0008006" key="4">
    <source>
        <dbReference type="Google" id="ProtNLM"/>
    </source>
</evidence>
<evidence type="ECO:0000256" key="1">
    <source>
        <dbReference type="SAM" id="Phobius"/>
    </source>
</evidence>
<dbReference type="PANTHER" id="PTHR11319">
    <property type="entry name" value="G PROTEIN-COUPLED RECEPTOR-RELATED"/>
    <property type="match status" value="1"/>
</dbReference>
<evidence type="ECO:0000313" key="2">
    <source>
        <dbReference type="EMBL" id="CDW76474.1"/>
    </source>
</evidence>
<dbReference type="OrthoDB" id="294016at2759"/>
<keyword evidence="1" id="KW-0812">Transmembrane</keyword>
<proteinExistence type="predicted"/>
<dbReference type="SUPFAM" id="SSF51126">
    <property type="entry name" value="Pectin lyase-like"/>
    <property type="match status" value="1"/>
</dbReference>
<feature type="transmembrane region" description="Helical" evidence="1">
    <location>
        <begin position="331"/>
        <end position="354"/>
    </location>
</feature>
<dbReference type="Proteomes" id="UP000039865">
    <property type="component" value="Unassembled WGS sequence"/>
</dbReference>
<dbReference type="AlphaFoldDB" id="A0A078A6X2"/>
<name>A0A078A6X2_STYLE</name>
<keyword evidence="1" id="KW-1133">Transmembrane helix</keyword>
<accession>A0A078A6X2</accession>
<keyword evidence="1" id="KW-0472">Membrane</keyword>
<evidence type="ECO:0000313" key="3">
    <source>
        <dbReference type="Proteomes" id="UP000039865"/>
    </source>
</evidence>
<dbReference type="InterPro" id="IPR011050">
    <property type="entry name" value="Pectin_lyase_fold/virulence"/>
</dbReference>
<sequence>MHIASSDSGGCIYSDDTNVDIQNSSFINGISGTSGGSIYLQCEQSSGCNYLISNNTFINSTAQLKGGAVFYDFNRPLKIQENTFISNLAKYGKDIASYPYQMKILNKNTDFLKNLTSEEIISEKLLIGLVDYDEQIVDDGILKTIMFSSNNEGLSVSGITTLSSENGIFEISQLKIIGVPSQSYKLRISTNSIDQKKIDFKQNGLSADFFVDIKLRECIQGELMLDQQCYECPRGSYSLSIKDKSCKKCPSNLKCEGGVQIIVDPNYWRNNTNSTVVYKCPKNQVCLGGFESECQVGYVGRLCTKCNQTSQDNYYARNGLYNCSKCLSISYQVTIIIGLIAGLTLYIMYLLFSLIKNSKRNNPQTLLMRILTNYFQVAMMVKEFQLNWPNQVLQMLEYFSMGGEGYSQVLSFECLIKDSSVDIGINQIYFFVILLGLLPVILSTIAFLIWTLIYQIKRFNLTKKQFKRYIRTSIILFAYLCYPTISQNSFSLLSCVPFEDGNSYLRQDMSIQCWTIEHKKMALSIALPYIIIWAIFFPTLIGFQLYKNRHRLSRAQMMTEYGLFYTGLRDENYYWEVTYVNFKKLIFISFSSILSSVSSSTKISLLFGGMLFLSNDLSGQEQEMTLIFVAIVLLNVIFLMKWAFTFLRIILTNYMKQLQGKIKILQKWNIQTYQEKWTLKEQEIQMVKQQQLEMRRRSSLKDALESLKLSQSILSDMTKRQNDKDTSEPFAWQKTTRAKKMQRNLLQERRQSNDMEIEDSKRMPFEKKQSFVNVKTKLPEKIRNKVNRHCSTNNNLIDDSNFSRVTQFTRVTNTTYIPNQTDQ</sequence>
<feature type="transmembrane region" description="Helical" evidence="1">
    <location>
        <begin position="625"/>
        <end position="651"/>
    </location>
</feature>
<gene>
    <name evidence="2" type="primary">Contig1816.g1970</name>
    <name evidence="2" type="ORF">STYLEM_5475</name>
</gene>
<feature type="transmembrane region" description="Helical" evidence="1">
    <location>
        <begin position="468"/>
        <end position="485"/>
    </location>
</feature>
<dbReference type="PANTHER" id="PTHR11319:SF35">
    <property type="entry name" value="OUTER MEMBRANE PROTEIN PMPC-RELATED"/>
    <property type="match status" value="1"/>
</dbReference>
<dbReference type="EMBL" id="CCKQ01005311">
    <property type="protein sequence ID" value="CDW76474.1"/>
    <property type="molecule type" value="Genomic_DNA"/>
</dbReference>
<feature type="transmembrane region" description="Helical" evidence="1">
    <location>
        <begin position="526"/>
        <end position="546"/>
    </location>
</feature>
<feature type="transmembrane region" description="Helical" evidence="1">
    <location>
        <begin position="366"/>
        <end position="386"/>
    </location>
</feature>
<reference evidence="2 3" key="1">
    <citation type="submission" date="2014-06" db="EMBL/GenBank/DDBJ databases">
        <authorList>
            <person name="Swart Estienne"/>
        </authorList>
    </citation>
    <scope>NUCLEOTIDE SEQUENCE [LARGE SCALE GENOMIC DNA]</scope>
    <source>
        <strain evidence="2 3">130c</strain>
    </source>
</reference>